<evidence type="ECO:0000313" key="9">
    <source>
        <dbReference type="EMBL" id="AYF92913.1"/>
    </source>
</evidence>
<dbReference type="PIRSF" id="PIRSF000709">
    <property type="entry name" value="6PFK_2-Ptase"/>
    <property type="match status" value="1"/>
</dbReference>
<dbReference type="Gene3D" id="3.40.50.1240">
    <property type="entry name" value="Phosphoglycerate mutase-like"/>
    <property type="match status" value="1"/>
</dbReference>
<dbReference type="UniPathway" id="UPA00109">
    <property type="reaction ID" value="UER00186"/>
</dbReference>
<keyword evidence="2 4" id="KW-0324">Glycolysis</keyword>
<evidence type="ECO:0000256" key="7">
    <source>
        <dbReference type="PIRSR" id="PIRSR613078-3"/>
    </source>
</evidence>
<dbReference type="KEGG" id="abom:D7I45_05240"/>
<dbReference type="Proteomes" id="UP000272003">
    <property type="component" value="Chromosome"/>
</dbReference>
<organism evidence="9 10">
    <name type="scientific">Apilactobacillus bombintestini</name>
    <dbReference type="NCBI Taxonomy" id="2419772"/>
    <lineage>
        <taxon>Bacteria</taxon>
        <taxon>Bacillati</taxon>
        <taxon>Bacillota</taxon>
        <taxon>Bacilli</taxon>
        <taxon>Lactobacillales</taxon>
        <taxon>Lactobacillaceae</taxon>
        <taxon>Apilactobacillus</taxon>
    </lineage>
</organism>
<dbReference type="PROSITE" id="PS00175">
    <property type="entry name" value="PG_MUTASE"/>
    <property type="match status" value="1"/>
</dbReference>
<feature type="site" description="Transition state stabilizer" evidence="4 7">
    <location>
        <position position="176"/>
    </location>
</feature>
<dbReference type="AlphaFoldDB" id="A0A387ASH2"/>
<dbReference type="HAMAP" id="MF_01039">
    <property type="entry name" value="PGAM_GpmA"/>
    <property type="match status" value="1"/>
</dbReference>
<comment type="function">
    <text evidence="4 8">Catalyzes the interconversion of 2-phosphoglycerate and 3-phosphoglycerate.</text>
</comment>
<keyword evidence="3 4" id="KW-0413">Isomerase</keyword>
<feature type="active site" description="Proton donor/acceptor" evidence="4 5">
    <location>
        <position position="87"/>
    </location>
</feature>
<dbReference type="CDD" id="cd07067">
    <property type="entry name" value="HP_PGM_like"/>
    <property type="match status" value="1"/>
</dbReference>
<evidence type="ECO:0000256" key="4">
    <source>
        <dbReference type="HAMAP-Rule" id="MF_01039"/>
    </source>
</evidence>
<dbReference type="InterPro" id="IPR001345">
    <property type="entry name" value="PG/BPGM_mutase_AS"/>
</dbReference>
<comment type="caution">
    <text evidence="4">Lacks conserved residue(s) required for the propagation of feature annotation.</text>
</comment>
<dbReference type="GO" id="GO:0006094">
    <property type="term" value="P:gluconeogenesis"/>
    <property type="evidence" value="ECO:0007669"/>
    <property type="project" value="UniProtKB-UniRule"/>
</dbReference>
<accession>A0A387ASH2</accession>
<dbReference type="SMART" id="SM00855">
    <property type="entry name" value="PGAM"/>
    <property type="match status" value="1"/>
</dbReference>
<keyword evidence="4" id="KW-0312">Gluconeogenesis</keyword>
<dbReference type="Pfam" id="PF00300">
    <property type="entry name" value="His_Phos_1"/>
    <property type="match status" value="1"/>
</dbReference>
<evidence type="ECO:0000256" key="5">
    <source>
        <dbReference type="PIRSR" id="PIRSR613078-1"/>
    </source>
</evidence>
<comment type="catalytic activity">
    <reaction evidence="4 8">
        <text>(2R)-2-phosphoglycerate = (2R)-3-phosphoglycerate</text>
        <dbReference type="Rhea" id="RHEA:15901"/>
        <dbReference type="ChEBI" id="CHEBI:58272"/>
        <dbReference type="ChEBI" id="CHEBI:58289"/>
        <dbReference type="EC" id="5.4.2.11"/>
    </reaction>
</comment>
<dbReference type="PANTHER" id="PTHR11931">
    <property type="entry name" value="PHOSPHOGLYCERATE MUTASE"/>
    <property type="match status" value="1"/>
</dbReference>
<dbReference type="SUPFAM" id="SSF53254">
    <property type="entry name" value="Phosphoglycerate mutase-like"/>
    <property type="match status" value="1"/>
</dbReference>
<dbReference type="InterPro" id="IPR029033">
    <property type="entry name" value="His_PPase_superfam"/>
</dbReference>
<evidence type="ECO:0000256" key="8">
    <source>
        <dbReference type="RuleBase" id="RU004512"/>
    </source>
</evidence>
<evidence type="ECO:0000256" key="6">
    <source>
        <dbReference type="PIRSR" id="PIRSR613078-2"/>
    </source>
</evidence>
<proteinExistence type="inferred from homology"/>
<comment type="pathway">
    <text evidence="4 8">Carbohydrate degradation; glycolysis; pyruvate from D-glyceraldehyde 3-phosphate: step 3/5.</text>
</comment>
<sequence>MPYLVIMRHGQSVANQKNVFTGWSDVNLTQKGIEQSHEAGKKLNSLGITFDDAHTSFLKRAIETLHIVLEENHQLYIPEHKSWRLNERHYGALRGKRKDLVKKQYGEKQFLKWRRSFNTVPPLLDKADNDLMYRKLGVKEPRGESLEMAYHRLMPYWEDEIAPRLLDNHNELVVAHGSTLRALIKYLDQISDEDIDKVEVPNVEPIVYEFNDKLDIVKKTML</sequence>
<feature type="binding site" evidence="4 6">
    <location>
        <begin position="21"/>
        <end position="22"/>
    </location>
    <ligand>
        <name>substrate</name>
    </ligand>
</feature>
<dbReference type="InterPro" id="IPR013078">
    <property type="entry name" value="His_Pase_superF_clade-1"/>
</dbReference>
<feature type="binding site" evidence="4 6">
    <location>
        <position position="98"/>
    </location>
    <ligand>
        <name>substrate</name>
    </ligand>
</feature>
<gene>
    <name evidence="4" type="primary">gpmA</name>
    <name evidence="9" type="ORF">D7I45_05240</name>
</gene>
<reference evidence="9 10" key="1">
    <citation type="submission" date="2018-09" db="EMBL/GenBank/DDBJ databases">
        <title>Genome sequencing of strain BHWM-4.</title>
        <authorList>
            <person name="Heo J."/>
            <person name="Kim S.-J."/>
            <person name="Kwon S.-W."/>
        </authorList>
    </citation>
    <scope>NUCLEOTIDE SEQUENCE [LARGE SCALE GENOMIC DNA]</scope>
    <source>
        <strain evidence="9 10">BHWM-4</strain>
    </source>
</reference>
<feature type="binding site" evidence="4 6">
    <location>
        <begin position="114"/>
        <end position="115"/>
    </location>
    <ligand>
        <name>substrate</name>
    </ligand>
</feature>
<dbReference type="EMBL" id="CP032626">
    <property type="protein sequence ID" value="AYF92913.1"/>
    <property type="molecule type" value="Genomic_DNA"/>
</dbReference>
<keyword evidence="10" id="KW-1185">Reference proteome</keyword>
<comment type="similarity">
    <text evidence="1 4">Belongs to the phosphoglycerate mutase family. BPG-dependent PGAM subfamily.</text>
</comment>
<evidence type="ECO:0000256" key="3">
    <source>
        <dbReference type="ARBA" id="ARBA00023235"/>
    </source>
</evidence>
<evidence type="ECO:0000256" key="1">
    <source>
        <dbReference type="ARBA" id="ARBA00006717"/>
    </source>
</evidence>
<feature type="binding site" evidence="4 6">
    <location>
        <position position="60"/>
    </location>
    <ligand>
        <name>substrate</name>
    </ligand>
</feature>
<feature type="active site" description="Tele-phosphohistidine intermediate" evidence="4 5">
    <location>
        <position position="9"/>
    </location>
</feature>
<evidence type="ECO:0000313" key="10">
    <source>
        <dbReference type="Proteomes" id="UP000272003"/>
    </source>
</evidence>
<dbReference type="InterPro" id="IPR005952">
    <property type="entry name" value="Phosphogly_mut1"/>
</dbReference>
<dbReference type="GO" id="GO:0006096">
    <property type="term" value="P:glycolytic process"/>
    <property type="evidence" value="ECO:0007669"/>
    <property type="project" value="UniProtKB-UniRule"/>
</dbReference>
<feature type="binding site" evidence="4 6">
    <location>
        <begin position="87"/>
        <end position="90"/>
    </location>
    <ligand>
        <name>substrate</name>
    </ligand>
</feature>
<feature type="binding site" evidence="4 6">
    <location>
        <begin position="8"/>
        <end position="15"/>
    </location>
    <ligand>
        <name>substrate</name>
    </ligand>
</feature>
<protein>
    <recommendedName>
        <fullName evidence="4 8">2,3-bisphosphoglycerate-dependent phosphoglycerate mutase</fullName>
        <shortName evidence="4">BPG-dependent PGAM</shortName>
        <shortName evidence="4">PGAM</shortName>
        <shortName evidence="4">Phosphoglyceromutase</shortName>
        <shortName evidence="4">dPGM</shortName>
        <ecNumber evidence="4 8">5.4.2.11</ecNumber>
    </recommendedName>
</protein>
<dbReference type="RefSeq" id="WP_120784677.1">
    <property type="nucleotide sequence ID" value="NZ_CP032626.1"/>
</dbReference>
<dbReference type="OrthoDB" id="9781415at2"/>
<dbReference type="EC" id="5.4.2.11" evidence="4 8"/>
<name>A0A387ASH2_9LACO</name>
<dbReference type="NCBIfam" id="TIGR01258">
    <property type="entry name" value="pgm_1"/>
    <property type="match status" value="1"/>
</dbReference>
<evidence type="ECO:0000256" key="2">
    <source>
        <dbReference type="ARBA" id="ARBA00023152"/>
    </source>
</evidence>
<dbReference type="GO" id="GO:0004619">
    <property type="term" value="F:phosphoglycerate mutase activity"/>
    <property type="evidence" value="ECO:0007669"/>
    <property type="project" value="UniProtKB-UniRule"/>
</dbReference>